<dbReference type="PROSITE" id="PS01229">
    <property type="entry name" value="COF_2"/>
    <property type="match status" value="1"/>
</dbReference>
<protein>
    <recommendedName>
        <fullName evidence="3">Cof subfamily protein (Haloacid dehalogenase superfamily)/HAD superfamily hydrolase (TIGR01484 family)</fullName>
    </recommendedName>
</protein>
<dbReference type="RefSeq" id="WP_169709376.1">
    <property type="nucleotide sequence ID" value="NZ_NNCE01000010.1"/>
</dbReference>
<evidence type="ECO:0008006" key="3">
    <source>
        <dbReference type="Google" id="ProtNLM"/>
    </source>
</evidence>
<dbReference type="PANTHER" id="PTHR10000:SF8">
    <property type="entry name" value="HAD SUPERFAMILY HYDROLASE-LIKE, TYPE 3"/>
    <property type="match status" value="1"/>
</dbReference>
<dbReference type="SFLD" id="SFLDG01140">
    <property type="entry name" value="C2.B:_Phosphomannomutase_and_P"/>
    <property type="match status" value="1"/>
</dbReference>
<dbReference type="EMBL" id="SNWN01000001">
    <property type="protein sequence ID" value="TDO22152.1"/>
    <property type="molecule type" value="Genomic_DNA"/>
</dbReference>
<dbReference type="PANTHER" id="PTHR10000">
    <property type="entry name" value="PHOSPHOSERINE PHOSPHATASE"/>
    <property type="match status" value="1"/>
</dbReference>
<dbReference type="NCBIfam" id="TIGR00099">
    <property type="entry name" value="Cof-subfamily"/>
    <property type="match status" value="1"/>
</dbReference>
<dbReference type="AlphaFoldDB" id="A0A4R6IJF3"/>
<accession>A0A4R6IJF3</accession>
<evidence type="ECO:0000313" key="1">
    <source>
        <dbReference type="EMBL" id="TDO22152.1"/>
    </source>
</evidence>
<proteinExistence type="predicted"/>
<dbReference type="NCBIfam" id="TIGR01484">
    <property type="entry name" value="HAD-SF-IIB"/>
    <property type="match status" value="1"/>
</dbReference>
<evidence type="ECO:0000313" key="2">
    <source>
        <dbReference type="Proteomes" id="UP000295518"/>
    </source>
</evidence>
<keyword evidence="2" id="KW-1185">Reference proteome</keyword>
<dbReference type="CDD" id="cd07516">
    <property type="entry name" value="HAD_Pase"/>
    <property type="match status" value="1"/>
</dbReference>
<gene>
    <name evidence="1" type="ORF">EI74_0009</name>
</gene>
<dbReference type="InterPro" id="IPR036412">
    <property type="entry name" value="HAD-like_sf"/>
</dbReference>
<dbReference type="SUPFAM" id="SSF56784">
    <property type="entry name" value="HAD-like"/>
    <property type="match status" value="1"/>
</dbReference>
<dbReference type="SFLD" id="SFLDS00003">
    <property type="entry name" value="Haloacid_Dehalogenase"/>
    <property type="match status" value="1"/>
</dbReference>
<dbReference type="GO" id="GO:0016791">
    <property type="term" value="F:phosphatase activity"/>
    <property type="evidence" value="ECO:0007669"/>
    <property type="project" value="UniProtKB-ARBA"/>
</dbReference>
<organism evidence="1 2">
    <name type="scientific">Mycoplasma testudineum</name>
    <dbReference type="NCBI Taxonomy" id="244584"/>
    <lineage>
        <taxon>Bacteria</taxon>
        <taxon>Bacillati</taxon>
        <taxon>Mycoplasmatota</taxon>
        <taxon>Mollicutes</taxon>
        <taxon>Mycoplasmataceae</taxon>
        <taxon>Mycoplasma</taxon>
    </lineage>
</organism>
<comment type="caution">
    <text evidence="1">The sequence shown here is derived from an EMBL/GenBank/DDBJ whole genome shotgun (WGS) entry which is preliminary data.</text>
</comment>
<dbReference type="Proteomes" id="UP000295518">
    <property type="component" value="Unassembled WGS sequence"/>
</dbReference>
<dbReference type="PROSITE" id="PS01228">
    <property type="entry name" value="COF_1"/>
    <property type="match status" value="1"/>
</dbReference>
<dbReference type="InterPro" id="IPR000150">
    <property type="entry name" value="Cof"/>
</dbReference>
<dbReference type="Pfam" id="PF08282">
    <property type="entry name" value="Hydrolase_3"/>
    <property type="match status" value="1"/>
</dbReference>
<dbReference type="Gene3D" id="3.40.50.1000">
    <property type="entry name" value="HAD superfamily/HAD-like"/>
    <property type="match status" value="1"/>
</dbReference>
<dbReference type="InterPro" id="IPR006379">
    <property type="entry name" value="HAD-SF_hydro_IIB"/>
</dbReference>
<reference evidence="1 2" key="1">
    <citation type="submission" date="2019-03" db="EMBL/GenBank/DDBJ databases">
        <title>Genomic Encyclopedia of Archaeal and Bacterial Type Strains, Phase II (KMG-II): from individual species to whole genera.</title>
        <authorList>
            <person name="Goeker M."/>
        </authorList>
    </citation>
    <scope>NUCLEOTIDE SEQUENCE [LARGE SCALE GENOMIC DNA]</scope>
    <source>
        <strain evidence="1 2">ATCC 700618</strain>
    </source>
</reference>
<dbReference type="GO" id="GO:0005829">
    <property type="term" value="C:cytosol"/>
    <property type="evidence" value="ECO:0007669"/>
    <property type="project" value="TreeGrafter"/>
</dbReference>
<dbReference type="GO" id="GO:0000287">
    <property type="term" value="F:magnesium ion binding"/>
    <property type="evidence" value="ECO:0007669"/>
    <property type="project" value="TreeGrafter"/>
</dbReference>
<name>A0A4R6IJF3_9MOLU</name>
<dbReference type="InterPro" id="IPR023214">
    <property type="entry name" value="HAD_sf"/>
</dbReference>
<dbReference type="Gene3D" id="3.30.1240.10">
    <property type="match status" value="1"/>
</dbReference>
<sequence>MDKQKRLNNVENLVFDLDGTLLNSKKKINDSTVVVLKELKKHKNIFIATGRPWYFAQKEYNQLNLDTPIMSCNGSLIYHPKLHKSIYKNPFSKEIVNYIYSLLLKYNLTFLIYTEDTMHRFYPKDKSNWIKWQDQENELAAKNERTNFVDYHLESITNFQTFNEEVFKFLIIKSESNSADVELFLDAIKDANVYAVASQNTVVDIMPVGSDKGSAIKTLKELNYINDNVIVFGDASNDLEMFNIAKHSVAMGQSEEYIKSKADFVIGKNDTDAIADFLKENFDI</sequence>